<dbReference type="OrthoDB" id="9804010at2"/>
<dbReference type="RefSeq" id="WP_012508565.1">
    <property type="nucleotide sequence ID" value="NC_011060.1"/>
</dbReference>
<dbReference type="Gene3D" id="3.30.300.20">
    <property type="match status" value="1"/>
</dbReference>
<dbReference type="PANTHER" id="PTHR34352">
    <property type="entry name" value="PROTEIN YHFA"/>
    <property type="match status" value="1"/>
</dbReference>
<evidence type="ECO:0000313" key="1">
    <source>
        <dbReference type="EMBL" id="ACF44081.1"/>
    </source>
</evidence>
<gene>
    <name evidence="1" type="ordered locus">Ppha_1855</name>
</gene>
<dbReference type="KEGG" id="pph:Ppha_1855"/>
<dbReference type="EMBL" id="CP001110">
    <property type="protein sequence ID" value="ACF44081.1"/>
    <property type="molecule type" value="Genomic_DNA"/>
</dbReference>
<dbReference type="InterPro" id="IPR015946">
    <property type="entry name" value="KH_dom-like_a/b"/>
</dbReference>
<sequence>MHVTVTFNEKMPLSGIDGKGHQTLFDTSPEFSGTGSAASPMDTVLEALGACSMMDIISILKKMRREPLLLKAEVTAQRAEEHPKVFTAIQILYTLESPGCTPAECEKAVRLSMEKYCSVAAMLRASGCNITWSAELVQGERKEEESGLVKE</sequence>
<proteinExistence type="predicted"/>
<protein>
    <submittedName>
        <fullName evidence="1">OsmC family protein</fullName>
    </submittedName>
</protein>
<reference evidence="1 2" key="1">
    <citation type="submission" date="2008-06" db="EMBL/GenBank/DDBJ databases">
        <title>Complete sequence of Pelodictyon phaeoclathratiforme BU-1.</title>
        <authorList>
            <consortium name="US DOE Joint Genome Institute"/>
            <person name="Lucas S."/>
            <person name="Copeland A."/>
            <person name="Lapidus A."/>
            <person name="Glavina del Rio T."/>
            <person name="Dalin E."/>
            <person name="Tice H."/>
            <person name="Bruce D."/>
            <person name="Goodwin L."/>
            <person name="Pitluck S."/>
            <person name="Schmutz J."/>
            <person name="Larimer F."/>
            <person name="Land M."/>
            <person name="Hauser L."/>
            <person name="Kyrpides N."/>
            <person name="Mikhailova N."/>
            <person name="Liu Z."/>
            <person name="Li T."/>
            <person name="Zhao F."/>
            <person name="Overmann J."/>
            <person name="Bryant D.A."/>
            <person name="Richardson P."/>
        </authorList>
    </citation>
    <scope>NUCLEOTIDE SEQUENCE [LARGE SCALE GENOMIC DNA]</scope>
    <source>
        <strain evidence="2">DSM 5477 / BU-1</strain>
    </source>
</reference>
<dbReference type="STRING" id="324925.Ppha_1855"/>
<dbReference type="AlphaFoldDB" id="B4SBX5"/>
<dbReference type="HOGENOM" id="CLU_114057_1_0_10"/>
<dbReference type="Proteomes" id="UP000002724">
    <property type="component" value="Chromosome"/>
</dbReference>
<dbReference type="Pfam" id="PF02566">
    <property type="entry name" value="OsmC"/>
    <property type="match status" value="1"/>
</dbReference>
<dbReference type="SUPFAM" id="SSF82784">
    <property type="entry name" value="OsmC-like"/>
    <property type="match status" value="1"/>
</dbReference>
<dbReference type="PANTHER" id="PTHR34352:SF1">
    <property type="entry name" value="PROTEIN YHFA"/>
    <property type="match status" value="1"/>
</dbReference>
<accession>B4SBX5</accession>
<dbReference type="InterPro" id="IPR036102">
    <property type="entry name" value="OsmC/Ohrsf"/>
</dbReference>
<dbReference type="InterPro" id="IPR003718">
    <property type="entry name" value="OsmC/Ohr_fam"/>
</dbReference>
<name>B4SBX5_PELPB</name>
<dbReference type="eggNOG" id="COG1765">
    <property type="taxonomic scope" value="Bacteria"/>
</dbReference>
<keyword evidence="2" id="KW-1185">Reference proteome</keyword>
<organism evidence="1 2">
    <name type="scientific">Pelodictyon phaeoclathratiforme (strain DSM 5477 / BU-1)</name>
    <dbReference type="NCBI Taxonomy" id="324925"/>
    <lineage>
        <taxon>Bacteria</taxon>
        <taxon>Pseudomonadati</taxon>
        <taxon>Chlorobiota</taxon>
        <taxon>Chlorobiia</taxon>
        <taxon>Chlorobiales</taxon>
        <taxon>Chlorobiaceae</taxon>
        <taxon>Chlorobium/Pelodictyon group</taxon>
        <taxon>Pelodictyon</taxon>
    </lineage>
</organism>
<evidence type="ECO:0000313" key="2">
    <source>
        <dbReference type="Proteomes" id="UP000002724"/>
    </source>
</evidence>